<dbReference type="RefSeq" id="WP_242283021.1">
    <property type="nucleotide sequence ID" value="NZ_JAKKSL010000001.1"/>
</dbReference>
<accession>A0ABS9WWQ8</accession>
<dbReference type="EMBL" id="JAKKSL010000001">
    <property type="protein sequence ID" value="MCI2282364.1"/>
    <property type="molecule type" value="Genomic_DNA"/>
</dbReference>
<proteinExistence type="predicted"/>
<organism evidence="1 2">
    <name type="scientific">Colwellia maritima</name>
    <dbReference type="NCBI Taxonomy" id="2912588"/>
    <lineage>
        <taxon>Bacteria</taxon>
        <taxon>Pseudomonadati</taxon>
        <taxon>Pseudomonadota</taxon>
        <taxon>Gammaproteobacteria</taxon>
        <taxon>Alteromonadales</taxon>
        <taxon>Colwelliaceae</taxon>
        <taxon>Colwellia</taxon>
    </lineage>
</organism>
<gene>
    <name evidence="1" type="ORF">L3081_01835</name>
</gene>
<evidence type="ECO:0000313" key="2">
    <source>
        <dbReference type="Proteomes" id="UP001139646"/>
    </source>
</evidence>
<comment type="caution">
    <text evidence="1">The sequence shown here is derived from an EMBL/GenBank/DDBJ whole genome shotgun (WGS) entry which is preliminary data.</text>
</comment>
<evidence type="ECO:0000313" key="1">
    <source>
        <dbReference type="EMBL" id="MCI2282364.1"/>
    </source>
</evidence>
<dbReference type="Proteomes" id="UP001139646">
    <property type="component" value="Unassembled WGS sequence"/>
</dbReference>
<sequence length="235" mass="26801">MDLQIDFKKSVFDAIGINEIIWVDDRFLKNADKLEDEYFNDISAMYEVDDLEVIKTLPAFEEIDWGLPFDVLKDSLPKDDVTISAFYKHLDKGVPDLSHSQFDNLIKLLKEASDSMLSLSNADWEKSKDDILKKDGTKLFLVDLNFEKEGLPADHGESIVCELMNLDTENCYFVLFTSETNVGIEEETARKSIIDKLDASIDHHHFSVLSKNIIDEGDGKVSLDFKSAEFLKEFS</sequence>
<protein>
    <submittedName>
        <fullName evidence="1">Uncharacterized protein</fullName>
    </submittedName>
</protein>
<name>A0ABS9WWQ8_9GAMM</name>
<keyword evidence="2" id="KW-1185">Reference proteome</keyword>
<reference evidence="1" key="1">
    <citation type="submission" date="2022-01" db="EMBL/GenBank/DDBJ databases">
        <title>Colwellia maritima, isolated from seawater.</title>
        <authorList>
            <person name="Kristyanto S."/>
            <person name="Jung J."/>
            <person name="Jeon C.O."/>
        </authorList>
    </citation>
    <scope>NUCLEOTIDE SEQUENCE</scope>
    <source>
        <strain evidence="1">MSW7</strain>
    </source>
</reference>